<gene>
    <name evidence="1" type="ORF">KIN20_032938</name>
</gene>
<dbReference type="AlphaFoldDB" id="A0AAD5R7H3"/>
<dbReference type="EMBL" id="JAHQIW010006898">
    <property type="protein sequence ID" value="KAJ1371067.1"/>
    <property type="molecule type" value="Genomic_DNA"/>
</dbReference>
<proteinExistence type="predicted"/>
<dbReference type="Proteomes" id="UP001196413">
    <property type="component" value="Unassembled WGS sequence"/>
</dbReference>
<name>A0AAD5R7H3_PARTN</name>
<comment type="caution">
    <text evidence="1">The sequence shown here is derived from an EMBL/GenBank/DDBJ whole genome shotgun (WGS) entry which is preliminary data.</text>
</comment>
<evidence type="ECO:0000313" key="2">
    <source>
        <dbReference type="Proteomes" id="UP001196413"/>
    </source>
</evidence>
<reference evidence="1" key="1">
    <citation type="submission" date="2021-06" db="EMBL/GenBank/DDBJ databases">
        <title>Parelaphostrongylus tenuis whole genome reference sequence.</title>
        <authorList>
            <person name="Garwood T.J."/>
            <person name="Larsen P.A."/>
            <person name="Fountain-Jones N.M."/>
            <person name="Garbe J.R."/>
            <person name="Macchietto M.G."/>
            <person name="Kania S.A."/>
            <person name="Gerhold R.W."/>
            <person name="Richards J.E."/>
            <person name="Wolf T.M."/>
        </authorList>
    </citation>
    <scope>NUCLEOTIDE SEQUENCE</scope>
    <source>
        <strain evidence="1">MNPRO001-30</strain>
        <tissue evidence="1">Meninges</tissue>
    </source>
</reference>
<accession>A0AAD5R7H3</accession>
<sequence length="53" mass="6172">MQATCRTSVLCAHSASRRTAKEWCTQHSEDPRRNGYHPSDVKTHYAFNLPRIR</sequence>
<keyword evidence="2" id="KW-1185">Reference proteome</keyword>
<evidence type="ECO:0000313" key="1">
    <source>
        <dbReference type="EMBL" id="KAJ1371067.1"/>
    </source>
</evidence>
<protein>
    <submittedName>
        <fullName evidence="1">Uncharacterized protein</fullName>
    </submittedName>
</protein>
<organism evidence="1 2">
    <name type="scientific">Parelaphostrongylus tenuis</name>
    <name type="common">Meningeal worm</name>
    <dbReference type="NCBI Taxonomy" id="148309"/>
    <lineage>
        <taxon>Eukaryota</taxon>
        <taxon>Metazoa</taxon>
        <taxon>Ecdysozoa</taxon>
        <taxon>Nematoda</taxon>
        <taxon>Chromadorea</taxon>
        <taxon>Rhabditida</taxon>
        <taxon>Rhabditina</taxon>
        <taxon>Rhabditomorpha</taxon>
        <taxon>Strongyloidea</taxon>
        <taxon>Metastrongylidae</taxon>
        <taxon>Parelaphostrongylus</taxon>
    </lineage>
</organism>